<evidence type="ECO:0000313" key="2">
    <source>
        <dbReference type="EMBL" id="PLW38489.1"/>
    </source>
</evidence>
<name>A0A2N5UL46_9BASI</name>
<keyword evidence="3" id="KW-1185">Reference proteome</keyword>
<dbReference type="EMBL" id="PGCJ01000207">
    <property type="protein sequence ID" value="PLW38489.1"/>
    <property type="molecule type" value="Genomic_DNA"/>
</dbReference>
<dbReference type="Proteomes" id="UP000235388">
    <property type="component" value="Unassembled WGS sequence"/>
</dbReference>
<comment type="caution">
    <text evidence="2">The sequence shown here is derived from an EMBL/GenBank/DDBJ whole genome shotgun (WGS) entry which is preliminary data.</text>
</comment>
<dbReference type="CDD" id="cd22744">
    <property type="entry name" value="OTU"/>
    <property type="match status" value="1"/>
</dbReference>
<dbReference type="AlphaFoldDB" id="A0A2N5UL46"/>
<feature type="compositionally biased region" description="Polar residues" evidence="1">
    <location>
        <begin position="1"/>
        <end position="14"/>
    </location>
</feature>
<protein>
    <recommendedName>
        <fullName evidence="4">OTU domain-containing protein</fullName>
    </recommendedName>
</protein>
<accession>A0A2N5UL46</accession>
<dbReference type="Gene3D" id="3.90.70.80">
    <property type="match status" value="1"/>
</dbReference>
<dbReference type="STRING" id="200324.A0A2N5UL46"/>
<reference evidence="2 3" key="1">
    <citation type="submission" date="2017-11" db="EMBL/GenBank/DDBJ databases">
        <title>De novo assembly and phasing of dikaryotic genomes from two isolates of Puccinia coronata f. sp. avenae, the causal agent of oat crown rust.</title>
        <authorList>
            <person name="Miller M.E."/>
            <person name="Zhang Y."/>
            <person name="Omidvar V."/>
            <person name="Sperschneider J."/>
            <person name="Schwessinger B."/>
            <person name="Raley C."/>
            <person name="Palmer J.M."/>
            <person name="Garnica D."/>
            <person name="Upadhyaya N."/>
            <person name="Rathjen J."/>
            <person name="Taylor J.M."/>
            <person name="Park R.F."/>
            <person name="Dodds P.N."/>
            <person name="Hirsch C.D."/>
            <person name="Kianian S.F."/>
            <person name="Figueroa M."/>
        </authorList>
    </citation>
    <scope>NUCLEOTIDE SEQUENCE [LARGE SCALE GENOMIC DNA]</scope>
    <source>
        <strain evidence="2">12NC29</strain>
    </source>
</reference>
<feature type="region of interest" description="Disordered" evidence="1">
    <location>
        <begin position="1"/>
        <end position="23"/>
    </location>
</feature>
<dbReference type="OrthoDB" id="2379842at2759"/>
<gene>
    <name evidence="2" type="ORF">PCANC_12506</name>
</gene>
<feature type="compositionally biased region" description="Basic residues" evidence="1">
    <location>
        <begin position="172"/>
        <end position="188"/>
    </location>
</feature>
<proteinExistence type="predicted"/>
<sequence>MPGTMPTSNASSDQLPLAFPPLSNTPIIANTTADSVIPEKETTSQHQDPSLQSALAPPLNKINLPNIDNKNNKLNLAPLGNNTMELVLRGKNSGNSAIVELEDDKHLENDIEEEIRKLILSLCNEDSNTSSNVVEQLKLIAAGTHVAHPIQEPDIKEPSAFEIVETELKKEKMTKKRASTTHRMKSKQTKLANNTSDELVQMDESNHKDEVEDYKTKEINETEKEKALDDKPDEDAQPKDEDIEKPGVNAKNDQHQFFSEMPVSLQKYVTHFFNPIGNGNCGFCCIAKALGYKDNGWLRVRNEMVEELTQNISTYYPLQGGEQAVRTIINRIKAKTLKTKITMAKWLDKLLHGHVLSNAYGRPIIFISKKESLTFFPLRFLPSHSGNHNPIYLVHSNGTHWILANLEAEDGIKPIPPPMVVPRSSHENNQAWSTFLQSGMELYNQELQA</sequence>
<feature type="compositionally biased region" description="Polar residues" evidence="1">
    <location>
        <begin position="189"/>
        <end position="198"/>
    </location>
</feature>
<organism evidence="2 3">
    <name type="scientific">Puccinia coronata f. sp. avenae</name>
    <dbReference type="NCBI Taxonomy" id="200324"/>
    <lineage>
        <taxon>Eukaryota</taxon>
        <taxon>Fungi</taxon>
        <taxon>Dikarya</taxon>
        <taxon>Basidiomycota</taxon>
        <taxon>Pucciniomycotina</taxon>
        <taxon>Pucciniomycetes</taxon>
        <taxon>Pucciniales</taxon>
        <taxon>Pucciniaceae</taxon>
        <taxon>Puccinia</taxon>
    </lineage>
</organism>
<evidence type="ECO:0000256" key="1">
    <source>
        <dbReference type="SAM" id="MobiDB-lite"/>
    </source>
</evidence>
<feature type="compositionally biased region" description="Basic and acidic residues" evidence="1">
    <location>
        <begin position="204"/>
        <end position="245"/>
    </location>
</feature>
<feature type="region of interest" description="Disordered" evidence="1">
    <location>
        <begin position="170"/>
        <end position="248"/>
    </location>
</feature>
<evidence type="ECO:0000313" key="3">
    <source>
        <dbReference type="Proteomes" id="UP000235388"/>
    </source>
</evidence>
<evidence type="ECO:0008006" key="4">
    <source>
        <dbReference type="Google" id="ProtNLM"/>
    </source>
</evidence>